<organism evidence="1 2">
    <name type="scientific">Meishania litoralis</name>
    <dbReference type="NCBI Taxonomy" id="3434685"/>
    <lineage>
        <taxon>Bacteria</taxon>
        <taxon>Pseudomonadati</taxon>
        <taxon>Bacteroidota</taxon>
        <taxon>Flavobacteriia</taxon>
        <taxon>Flavobacteriales</taxon>
        <taxon>Flavobacteriaceae</taxon>
        <taxon>Meishania</taxon>
    </lineage>
</organism>
<accession>A0ACC7LI45</accession>
<sequence length="121" mass="14413">MKTKLVLMLSIICLTSACEDALNLGKTDCYWSVKNDLDELEDEFQYEMTVYKDEDGNVESNKVCKWRKATTYAYWYELNFYRTGDYRGCDLTEEEMTELGARIDKRRMELDQDREVYTCED</sequence>
<evidence type="ECO:0000313" key="1">
    <source>
        <dbReference type="EMBL" id="MFH6602904.1"/>
    </source>
</evidence>
<comment type="caution">
    <text evidence="1">The sequence shown here is derived from an EMBL/GenBank/DDBJ whole genome shotgun (WGS) entry which is preliminary data.</text>
</comment>
<name>A0ACC7LI45_9FLAO</name>
<evidence type="ECO:0000313" key="2">
    <source>
        <dbReference type="Proteomes" id="UP001595191"/>
    </source>
</evidence>
<protein>
    <submittedName>
        <fullName evidence="1">Uncharacterized protein</fullName>
    </submittedName>
</protein>
<reference evidence="1" key="1">
    <citation type="submission" date="2024-09" db="EMBL/GenBank/DDBJ databases">
        <authorList>
            <person name="Liu J."/>
        </authorList>
    </citation>
    <scope>NUCLEOTIDE SEQUENCE</scope>
    <source>
        <strain evidence="1">NBU2967</strain>
    </source>
</reference>
<keyword evidence="2" id="KW-1185">Reference proteome</keyword>
<proteinExistence type="predicted"/>
<gene>
    <name evidence="1" type="ORF">ACEZ3G_05405</name>
</gene>
<dbReference type="Proteomes" id="UP001595191">
    <property type="component" value="Unassembled WGS sequence"/>
</dbReference>
<dbReference type="EMBL" id="JBHFPV010000001">
    <property type="protein sequence ID" value="MFH6602904.1"/>
    <property type="molecule type" value="Genomic_DNA"/>
</dbReference>